<comment type="caution">
    <text evidence="4">The sequence shown here is derived from an EMBL/GenBank/DDBJ whole genome shotgun (WGS) entry which is preliminary data.</text>
</comment>
<evidence type="ECO:0000313" key="5">
    <source>
        <dbReference type="Proteomes" id="UP000585272"/>
    </source>
</evidence>
<dbReference type="Pfam" id="PF04213">
    <property type="entry name" value="HtaA"/>
    <property type="match status" value="1"/>
</dbReference>
<accession>A0A840IIY2</accession>
<organism evidence="4 5">
    <name type="scientific">Conexibacter arvalis</name>
    <dbReference type="NCBI Taxonomy" id="912552"/>
    <lineage>
        <taxon>Bacteria</taxon>
        <taxon>Bacillati</taxon>
        <taxon>Actinomycetota</taxon>
        <taxon>Thermoleophilia</taxon>
        <taxon>Solirubrobacterales</taxon>
        <taxon>Conexibacteraceae</taxon>
        <taxon>Conexibacter</taxon>
    </lineage>
</organism>
<reference evidence="4 5" key="1">
    <citation type="submission" date="2020-08" db="EMBL/GenBank/DDBJ databases">
        <title>Genomic Encyclopedia of Archaeal and Bacterial Type Strains, Phase II (KMG-II): from individual species to whole genera.</title>
        <authorList>
            <person name="Goeker M."/>
        </authorList>
    </citation>
    <scope>NUCLEOTIDE SEQUENCE [LARGE SCALE GENOMIC DNA]</scope>
    <source>
        <strain evidence="4 5">DSM 23288</strain>
    </source>
</reference>
<feature type="domain" description="Htaa" evidence="3">
    <location>
        <begin position="245"/>
        <end position="415"/>
    </location>
</feature>
<protein>
    <recommendedName>
        <fullName evidence="3">Htaa domain-containing protein</fullName>
    </recommendedName>
</protein>
<gene>
    <name evidence="4" type="ORF">BDZ31_003746</name>
</gene>
<dbReference type="Proteomes" id="UP000585272">
    <property type="component" value="Unassembled WGS sequence"/>
</dbReference>
<evidence type="ECO:0000313" key="4">
    <source>
        <dbReference type="EMBL" id="MBB4664143.1"/>
    </source>
</evidence>
<feature type="chain" id="PRO_5032602937" description="Htaa domain-containing protein" evidence="2">
    <location>
        <begin position="32"/>
        <end position="668"/>
    </location>
</feature>
<feature type="compositionally biased region" description="Pro residues" evidence="1">
    <location>
        <begin position="203"/>
        <end position="230"/>
    </location>
</feature>
<name>A0A840IIY2_9ACTN</name>
<dbReference type="EMBL" id="JACHNU010000006">
    <property type="protein sequence ID" value="MBB4664143.1"/>
    <property type="molecule type" value="Genomic_DNA"/>
</dbReference>
<feature type="signal peptide" evidence="2">
    <location>
        <begin position="1"/>
        <end position="31"/>
    </location>
</feature>
<proteinExistence type="predicted"/>
<feature type="region of interest" description="Disordered" evidence="1">
    <location>
        <begin position="198"/>
        <end position="230"/>
    </location>
</feature>
<evidence type="ECO:0000256" key="1">
    <source>
        <dbReference type="SAM" id="MobiDB-lite"/>
    </source>
</evidence>
<dbReference type="InterPro" id="IPR007331">
    <property type="entry name" value="Htaa"/>
</dbReference>
<evidence type="ECO:0000256" key="2">
    <source>
        <dbReference type="SAM" id="SignalP"/>
    </source>
</evidence>
<keyword evidence="5" id="KW-1185">Reference proteome</keyword>
<dbReference type="AlphaFoldDB" id="A0A840IIY2"/>
<keyword evidence="2" id="KW-0732">Signal</keyword>
<dbReference type="RefSeq" id="WP_183343924.1">
    <property type="nucleotide sequence ID" value="NZ_JACHNU010000006.1"/>
</dbReference>
<evidence type="ECO:0000259" key="3">
    <source>
        <dbReference type="Pfam" id="PF04213"/>
    </source>
</evidence>
<sequence length="668" mass="68920">MASTERRRPRTLGALVVAAVAVGATAPAACAATAPASPAATAAAARGTTTITLAGPAAKALRAGGVELAATRPARANAKRIALPVKRTARSSGRPLLVHGGAVRLRAGRRTVRLTALRTAVGARSSTVSAKVGARRVSLFTVATGARAVDAAAGAVRARGAAVRLTKPGAKALKRGLRLSRLPAGRIGRAAVQAKLPATRAPAPAPTPAPLPAPAPPAPKPPAPTPQLCPSAAPAPTPVDGIGQTVWSGKRTWIDYVLRHWPGPGPASTGCVLATGGASQVDPADRYRWQFTATSVAGADGSAVTLQHKGALEFRAPGHFISTTIADPTFTLSGDRLSGTVVADGASSGEMADAMRDGYQAPRPFSRVQLLDLDLAHAIVEVGDDVVRYRDVPATVSADGAAILSYPAGTDWGSFSFELPADLSSVVPAVRWRLRKSFVDYMLREWSSMDVEKPYERFGRVAASGGAVAGVSVGSADAPETTVTSYVWSGNRADDRPSRASAAFVSSPDHDYQADKTDGTAPAYQAQFATRAATVNANGETVVQLGGRIALQMPAHFIDVEFDAPRIVIAADRASAKLLSDGHDNGSIDCATNPACENRKNAWDGMHVLDLDLSTVTPTSATAADGTPLTVWSEVETSITEGAARPLNYGAGESYGRFTFAVPTALLP</sequence>